<evidence type="ECO:0000256" key="2">
    <source>
        <dbReference type="SAM" id="MobiDB-lite"/>
    </source>
</evidence>
<dbReference type="PANTHER" id="PTHR48081:SF8">
    <property type="entry name" value="ALPHA_BETA HYDROLASE FOLD-3 DOMAIN-CONTAINING PROTEIN-RELATED"/>
    <property type="match status" value="1"/>
</dbReference>
<dbReference type="PANTHER" id="PTHR48081">
    <property type="entry name" value="AB HYDROLASE SUPERFAMILY PROTEIN C4A8.06C"/>
    <property type="match status" value="1"/>
</dbReference>
<gene>
    <name evidence="4" type="primary">aes_2</name>
    <name evidence="4" type="ORF">LMG26411_05081</name>
</gene>
<dbReference type="InterPro" id="IPR050300">
    <property type="entry name" value="GDXG_lipolytic_enzyme"/>
</dbReference>
<dbReference type="InterPro" id="IPR029058">
    <property type="entry name" value="AB_hydrolase_fold"/>
</dbReference>
<evidence type="ECO:0000256" key="1">
    <source>
        <dbReference type="ARBA" id="ARBA00022801"/>
    </source>
</evidence>
<comment type="caution">
    <text evidence="4">The sequence shown here is derived from an EMBL/GenBank/DDBJ whole genome shotgun (WGS) entry which is preliminary data.</text>
</comment>
<dbReference type="GO" id="GO:0016787">
    <property type="term" value="F:hydrolase activity"/>
    <property type="evidence" value="ECO:0007669"/>
    <property type="project" value="UniProtKB-KW"/>
</dbReference>
<reference evidence="4 5" key="1">
    <citation type="submission" date="2021-03" db="EMBL/GenBank/DDBJ databases">
        <authorList>
            <person name="Peeters C."/>
        </authorList>
    </citation>
    <scope>NUCLEOTIDE SEQUENCE [LARGE SCALE GENOMIC DNA]</scope>
    <source>
        <strain evidence="4 5">LMG 26411</strain>
    </source>
</reference>
<feature type="region of interest" description="Disordered" evidence="2">
    <location>
        <begin position="1"/>
        <end position="35"/>
    </location>
</feature>
<keyword evidence="5" id="KW-1185">Reference proteome</keyword>
<dbReference type="InterPro" id="IPR013094">
    <property type="entry name" value="AB_hydrolase_3"/>
</dbReference>
<keyword evidence="1 4" id="KW-0378">Hydrolase</keyword>
<sequence length="324" mass="34107">MIGVPTDFSTPAKVPMSQSPSHRPPAAPSATGNEQARVAEFSVASGEREISVCVCYPPGYPAPATESGALLPWLVYLHAGGFVDGGLERAKQLVQSLAASVPAVVVTPAYSLAPDHPFPAAPEDAYNTVEWVLRYARRLKVDKARFALVGEEAGGNLAIALSQMLRDRCAPQPSGQWLIRPVTDPCLQHASCTGAGRGAVPLETLQRLACNYRDYLPTPAASVHPYAAPALASRLAGLPPTLVQVAEVDALRAEGEAFAGRLAKAGVPAEAMIMPGACGDGVEDTHEDCQSWVDEGARFLRRCLAAADDTSSRRESRSGMKPAG</sequence>
<protein>
    <submittedName>
        <fullName evidence="4">Acetyl esterase</fullName>
        <ecNumber evidence="4">3.1.1.-</ecNumber>
    </submittedName>
</protein>
<accession>A0ABM8TNB8</accession>
<evidence type="ECO:0000313" key="4">
    <source>
        <dbReference type="EMBL" id="CAG2155942.1"/>
    </source>
</evidence>
<evidence type="ECO:0000259" key="3">
    <source>
        <dbReference type="Pfam" id="PF07859"/>
    </source>
</evidence>
<dbReference type="EMBL" id="CAJPVI010000035">
    <property type="protein sequence ID" value="CAG2155942.1"/>
    <property type="molecule type" value="Genomic_DNA"/>
</dbReference>
<dbReference type="Gene3D" id="3.40.50.1820">
    <property type="entry name" value="alpha/beta hydrolase"/>
    <property type="match status" value="1"/>
</dbReference>
<evidence type="ECO:0000313" key="5">
    <source>
        <dbReference type="Proteomes" id="UP000672657"/>
    </source>
</evidence>
<organism evidence="4 5">
    <name type="scientific">Cupriavidus numazuensis</name>
    <dbReference type="NCBI Taxonomy" id="221992"/>
    <lineage>
        <taxon>Bacteria</taxon>
        <taxon>Pseudomonadati</taxon>
        <taxon>Pseudomonadota</taxon>
        <taxon>Betaproteobacteria</taxon>
        <taxon>Burkholderiales</taxon>
        <taxon>Burkholderiaceae</taxon>
        <taxon>Cupriavidus</taxon>
    </lineage>
</organism>
<proteinExistence type="predicted"/>
<dbReference type="Pfam" id="PF07859">
    <property type="entry name" value="Abhydrolase_3"/>
    <property type="match status" value="1"/>
</dbReference>
<name>A0ABM8TNB8_9BURK</name>
<dbReference type="Proteomes" id="UP000672657">
    <property type="component" value="Unassembled WGS sequence"/>
</dbReference>
<feature type="domain" description="Alpha/beta hydrolase fold-3" evidence="3">
    <location>
        <begin position="74"/>
        <end position="277"/>
    </location>
</feature>
<dbReference type="SUPFAM" id="SSF53474">
    <property type="entry name" value="alpha/beta-Hydrolases"/>
    <property type="match status" value="1"/>
</dbReference>
<dbReference type="EC" id="3.1.1.-" evidence="4"/>